<evidence type="ECO:0000256" key="1">
    <source>
        <dbReference type="ARBA" id="ARBA00023015"/>
    </source>
</evidence>
<keyword evidence="1" id="KW-0805">Transcription regulation</keyword>
<dbReference type="Proteomes" id="UP001064971">
    <property type="component" value="Plasmid pDAETH-1"/>
</dbReference>
<accession>A0ABM8AJD9</accession>
<sequence length="320" mass="35457">MAVSGKRILTVDGEVSLPVLKALGSETRLLILSLLSHNVMNLAELTAALGLPHATVSFNLKHLEEAGLLHVQTVPGTRGTQKLISKRYDELHVRLPGSVAEAAPDVVAVSMPIGNYRFAQVVPTCGLAGDFQFIGTLDDPRSFFEPEHVFAQLLWFRSGFVEYAFPNNLPFGAFATELALSMELCSEAPQYDPEWPSDVTVWINDVEIGTWTCPGDFGGKRGRLTPQWWPDDQTMYGLLKRWRVTGEGTSVDDERVSDVTLGDLGLEGQHHVAVRIGVREDARHVGGLNLFGRRCGNHAQDLLMQVRYEFSQDTKPYRVK</sequence>
<gene>
    <name evidence="5" type="primary">celI_2</name>
    <name evidence="5" type="ORF">DAETH_38830</name>
</gene>
<dbReference type="InterPro" id="IPR051011">
    <property type="entry name" value="Metal_resp_trans_reg"/>
</dbReference>
<keyword evidence="6" id="KW-1185">Reference proteome</keyword>
<keyword evidence="2" id="KW-0238">DNA-binding</keyword>
<organism evidence="5 6">
    <name type="scientific">Deinococcus aetherius</name>
    <dbReference type="NCBI Taxonomy" id="200252"/>
    <lineage>
        <taxon>Bacteria</taxon>
        <taxon>Thermotogati</taxon>
        <taxon>Deinococcota</taxon>
        <taxon>Deinococci</taxon>
        <taxon>Deinococcales</taxon>
        <taxon>Deinococcaceae</taxon>
        <taxon>Deinococcus</taxon>
    </lineage>
</organism>
<proteinExistence type="predicted"/>
<keyword evidence="5" id="KW-0614">Plasmid</keyword>
<keyword evidence="3" id="KW-0804">Transcription</keyword>
<dbReference type="PANTHER" id="PTHR43132:SF2">
    <property type="entry name" value="ARSENICAL RESISTANCE OPERON REPRESSOR ARSR-RELATED"/>
    <property type="match status" value="1"/>
</dbReference>
<dbReference type="InterPro" id="IPR001845">
    <property type="entry name" value="HTH_ArsR_DNA-bd_dom"/>
</dbReference>
<protein>
    <submittedName>
        <fullName evidence="5">Transcriptional regulator</fullName>
    </submittedName>
</protein>
<dbReference type="EMBL" id="AP026561">
    <property type="protein sequence ID" value="BDP43914.1"/>
    <property type="molecule type" value="Genomic_DNA"/>
</dbReference>
<dbReference type="SMART" id="SM00418">
    <property type="entry name" value="HTH_ARSR"/>
    <property type="match status" value="1"/>
</dbReference>
<feature type="domain" description="HTH arsR-type" evidence="4">
    <location>
        <begin position="18"/>
        <end position="108"/>
    </location>
</feature>
<dbReference type="Gene3D" id="1.10.10.10">
    <property type="entry name" value="Winged helix-like DNA-binding domain superfamily/Winged helix DNA-binding domain"/>
    <property type="match status" value="1"/>
</dbReference>
<evidence type="ECO:0000256" key="3">
    <source>
        <dbReference type="ARBA" id="ARBA00023163"/>
    </source>
</evidence>
<dbReference type="RefSeq" id="WP_264777748.1">
    <property type="nucleotide sequence ID" value="NZ_AP026561.1"/>
</dbReference>
<reference evidence="5" key="1">
    <citation type="submission" date="2022-07" db="EMBL/GenBank/DDBJ databases">
        <title>Complete Genome Sequence of the Radioresistant Bacterium Deinococcus aetherius ST0316, Isolated from the Air Dust collected in Lower Stratosphere above Japan.</title>
        <authorList>
            <person name="Satoh K."/>
            <person name="Hagiwara K."/>
            <person name="Katsumata K."/>
            <person name="Kubo A."/>
            <person name="Yokobori S."/>
            <person name="Yamagishi A."/>
            <person name="Oono Y."/>
            <person name="Narumi I."/>
        </authorList>
    </citation>
    <scope>NUCLEOTIDE SEQUENCE</scope>
    <source>
        <strain evidence="5">ST0316</strain>
        <plasmid evidence="5">pDAETH-1</plasmid>
    </source>
</reference>
<dbReference type="PANTHER" id="PTHR43132">
    <property type="entry name" value="ARSENICAL RESISTANCE OPERON REPRESSOR ARSR-RELATED"/>
    <property type="match status" value="1"/>
</dbReference>
<evidence type="ECO:0000256" key="2">
    <source>
        <dbReference type="ARBA" id="ARBA00023125"/>
    </source>
</evidence>
<dbReference type="InterPro" id="IPR036388">
    <property type="entry name" value="WH-like_DNA-bd_sf"/>
</dbReference>
<evidence type="ECO:0000313" key="6">
    <source>
        <dbReference type="Proteomes" id="UP001064971"/>
    </source>
</evidence>
<dbReference type="SUPFAM" id="SSF46785">
    <property type="entry name" value="Winged helix' DNA-binding domain"/>
    <property type="match status" value="1"/>
</dbReference>
<geneLocation type="plasmid" evidence="5 6">
    <name>pDAETH-1</name>
</geneLocation>
<evidence type="ECO:0000313" key="5">
    <source>
        <dbReference type="EMBL" id="BDP43914.1"/>
    </source>
</evidence>
<dbReference type="Pfam" id="PF12840">
    <property type="entry name" value="HTH_20"/>
    <property type="match status" value="1"/>
</dbReference>
<dbReference type="InterPro" id="IPR011991">
    <property type="entry name" value="ArsR-like_HTH"/>
</dbReference>
<dbReference type="InterPro" id="IPR036390">
    <property type="entry name" value="WH_DNA-bd_sf"/>
</dbReference>
<name>A0ABM8AJD9_9DEIO</name>
<evidence type="ECO:0000259" key="4">
    <source>
        <dbReference type="SMART" id="SM00418"/>
    </source>
</evidence>
<dbReference type="CDD" id="cd00090">
    <property type="entry name" value="HTH_ARSR"/>
    <property type="match status" value="1"/>
</dbReference>